<evidence type="ECO:0000256" key="5">
    <source>
        <dbReference type="ARBA" id="ARBA00022989"/>
    </source>
</evidence>
<keyword evidence="3" id="KW-1003">Cell membrane</keyword>
<organism evidence="10 11">
    <name type="scientific">Pseudomonas saxonica</name>
    <dbReference type="NCBI Taxonomy" id="2600598"/>
    <lineage>
        <taxon>Bacteria</taxon>
        <taxon>Pseudomonadati</taxon>
        <taxon>Pseudomonadota</taxon>
        <taxon>Gammaproteobacteria</taxon>
        <taxon>Pseudomonadales</taxon>
        <taxon>Pseudomonadaceae</taxon>
        <taxon>Pseudomonas</taxon>
    </lineage>
</organism>
<sequence length="299" mass="32122">MTDTSLSPTAPLSVASSPASETAQRTQPIPPIVPRFVRMRSFGIGKQSTARITLFTGLLLMLGWWYATEVGLTSSLFLPSPGQVLTLAREIVVDGYANATLWEHLAASLTRILSAGAIAISIGIPLGLLMGLNRWAKGIFDAPIEFYWPLPPLAYLPLMIIWLGIGETSKITLLTLAMLAPIILSAQAGVRALPMERVNAALSLGASRWQLFSEIVLPSALPEILTGIRISLSLGWGTLVAAELIASTKGIGFMIMSASHFLATDAVFVGIFVIALCAFAFSFGMRLLESWLVPWKGKQ</sequence>
<evidence type="ECO:0000256" key="4">
    <source>
        <dbReference type="ARBA" id="ARBA00022692"/>
    </source>
</evidence>
<feature type="transmembrane region" description="Helical" evidence="7">
    <location>
        <begin position="234"/>
        <end position="255"/>
    </location>
</feature>
<feature type="transmembrane region" description="Helical" evidence="7">
    <location>
        <begin position="112"/>
        <end position="132"/>
    </location>
</feature>
<feature type="region of interest" description="Disordered" evidence="8">
    <location>
        <begin position="1"/>
        <end position="26"/>
    </location>
</feature>
<dbReference type="RefSeq" id="WP_146426167.1">
    <property type="nucleotide sequence ID" value="NZ_VFIP01000016.1"/>
</dbReference>
<evidence type="ECO:0000256" key="1">
    <source>
        <dbReference type="ARBA" id="ARBA00004651"/>
    </source>
</evidence>
<feature type="transmembrane region" description="Helical" evidence="7">
    <location>
        <begin position="267"/>
        <end position="288"/>
    </location>
</feature>
<dbReference type="PANTHER" id="PTHR30151:SF25">
    <property type="entry name" value="TAURINE TRANSPORT SYSTEM PERMEASE PROTEIN TAUC"/>
    <property type="match status" value="1"/>
</dbReference>
<evidence type="ECO:0000256" key="3">
    <source>
        <dbReference type="ARBA" id="ARBA00022475"/>
    </source>
</evidence>
<proteinExistence type="inferred from homology"/>
<evidence type="ECO:0000313" key="10">
    <source>
        <dbReference type="EMBL" id="TWR95269.1"/>
    </source>
</evidence>
<comment type="similarity">
    <text evidence="7">Belongs to the binding-protein-dependent transport system permease family.</text>
</comment>
<keyword evidence="6 7" id="KW-0472">Membrane</keyword>
<reference evidence="10 11" key="1">
    <citation type="submission" date="2019-06" db="EMBL/GenBank/DDBJ databases">
        <title>Pseudomonas bimorpha sp. nov. isolated from bovine raw milk and skim milk concentrate.</title>
        <authorList>
            <person name="Hofmann K."/>
            <person name="Huptas C."/>
            <person name="Doll E."/>
            <person name="Scherer S."/>
            <person name="Wenning M."/>
        </authorList>
    </citation>
    <scope>NUCLEOTIDE SEQUENCE [LARGE SCALE GENOMIC DNA]</scope>
    <source>
        <strain evidence="10 11">DSM 108990</strain>
    </source>
</reference>
<dbReference type="InterPro" id="IPR000515">
    <property type="entry name" value="MetI-like"/>
</dbReference>
<dbReference type="GO" id="GO:0010438">
    <property type="term" value="P:cellular response to sulfur starvation"/>
    <property type="evidence" value="ECO:0007669"/>
    <property type="project" value="TreeGrafter"/>
</dbReference>
<feature type="transmembrane region" description="Helical" evidence="7">
    <location>
        <begin position="144"/>
        <end position="165"/>
    </location>
</feature>
<evidence type="ECO:0000313" key="11">
    <source>
        <dbReference type="Proteomes" id="UP000317901"/>
    </source>
</evidence>
<feature type="transmembrane region" description="Helical" evidence="7">
    <location>
        <begin position="171"/>
        <end position="190"/>
    </location>
</feature>
<feature type="domain" description="ABC transmembrane type-1" evidence="9">
    <location>
        <begin position="105"/>
        <end position="289"/>
    </location>
</feature>
<comment type="subcellular location">
    <subcellularLocation>
        <location evidence="1 7">Cell membrane</location>
        <topology evidence="1 7">Multi-pass membrane protein</topology>
    </subcellularLocation>
</comment>
<dbReference type="Gene3D" id="1.10.3720.10">
    <property type="entry name" value="MetI-like"/>
    <property type="match status" value="1"/>
</dbReference>
<dbReference type="CDD" id="cd06261">
    <property type="entry name" value="TM_PBP2"/>
    <property type="match status" value="1"/>
</dbReference>
<dbReference type="Pfam" id="PF00528">
    <property type="entry name" value="BPD_transp_1"/>
    <property type="match status" value="1"/>
</dbReference>
<evidence type="ECO:0000256" key="7">
    <source>
        <dbReference type="RuleBase" id="RU363032"/>
    </source>
</evidence>
<dbReference type="EMBL" id="VFIP01000016">
    <property type="protein sequence ID" value="TWR95269.1"/>
    <property type="molecule type" value="Genomic_DNA"/>
</dbReference>
<accession>A0A5C5PXU8</accession>
<evidence type="ECO:0000256" key="2">
    <source>
        <dbReference type="ARBA" id="ARBA00022448"/>
    </source>
</evidence>
<dbReference type="OrthoDB" id="8138334at2"/>
<dbReference type="FunFam" id="1.10.3720.10:FF:000003">
    <property type="entry name" value="Aliphatic sulfonate ABC transporter permease"/>
    <property type="match status" value="1"/>
</dbReference>
<keyword evidence="4 7" id="KW-0812">Transmembrane</keyword>
<dbReference type="AlphaFoldDB" id="A0A5C5PXU8"/>
<evidence type="ECO:0000256" key="6">
    <source>
        <dbReference type="ARBA" id="ARBA00023136"/>
    </source>
</evidence>
<dbReference type="Proteomes" id="UP000317901">
    <property type="component" value="Unassembled WGS sequence"/>
</dbReference>
<dbReference type="InterPro" id="IPR035906">
    <property type="entry name" value="MetI-like_sf"/>
</dbReference>
<evidence type="ECO:0000256" key="8">
    <source>
        <dbReference type="SAM" id="MobiDB-lite"/>
    </source>
</evidence>
<dbReference type="PANTHER" id="PTHR30151">
    <property type="entry name" value="ALKANE SULFONATE ABC TRANSPORTER-RELATED, MEMBRANE SUBUNIT"/>
    <property type="match status" value="1"/>
</dbReference>
<evidence type="ECO:0000259" key="9">
    <source>
        <dbReference type="PROSITE" id="PS50928"/>
    </source>
</evidence>
<dbReference type="GO" id="GO:0005886">
    <property type="term" value="C:plasma membrane"/>
    <property type="evidence" value="ECO:0007669"/>
    <property type="project" value="UniProtKB-SubCell"/>
</dbReference>
<keyword evidence="2 7" id="KW-0813">Transport</keyword>
<dbReference type="GO" id="GO:0042918">
    <property type="term" value="P:alkanesulfonate transmembrane transport"/>
    <property type="evidence" value="ECO:0007669"/>
    <property type="project" value="UniProtKB-ARBA"/>
</dbReference>
<dbReference type="SUPFAM" id="SSF161098">
    <property type="entry name" value="MetI-like"/>
    <property type="match status" value="1"/>
</dbReference>
<name>A0A5C5PXU8_9PSED</name>
<keyword evidence="5 7" id="KW-1133">Transmembrane helix</keyword>
<feature type="transmembrane region" description="Helical" evidence="7">
    <location>
        <begin position="48"/>
        <end position="67"/>
    </location>
</feature>
<gene>
    <name evidence="10" type="ORF">FJD37_10635</name>
</gene>
<comment type="caution">
    <text evidence="10">The sequence shown here is derived from an EMBL/GenBank/DDBJ whole genome shotgun (WGS) entry which is preliminary data.</text>
</comment>
<protein>
    <submittedName>
        <fullName evidence="10">ABC transporter permease subunit</fullName>
    </submittedName>
</protein>
<dbReference type="PROSITE" id="PS50928">
    <property type="entry name" value="ABC_TM1"/>
    <property type="match status" value="1"/>
</dbReference>